<evidence type="ECO:0000256" key="1">
    <source>
        <dbReference type="SAM" id="MobiDB-lite"/>
    </source>
</evidence>
<name>A4VAZ6_PLADU</name>
<reference evidence="2" key="1">
    <citation type="submission" date="2007-04" db="EMBL/GenBank/DDBJ databases">
        <title>Analysis of the immune-related transcriptome of an bilaterian model, the marine annelid Platynereis dumerilii.</title>
        <authorList>
            <person name="Altincicek B."/>
            <person name="Vilcinskas A."/>
        </authorList>
    </citation>
    <scope>NUCLEOTIDE SEQUENCE</scope>
    <source>
        <strain evidence="2">Hauenschild</strain>
        <tissue evidence="2">Whole animal</tissue>
    </source>
</reference>
<dbReference type="EMBL" id="AM697679">
    <property type="protein sequence ID" value="CAM91767.1"/>
    <property type="molecule type" value="mRNA"/>
</dbReference>
<accession>A4VAZ6</accession>
<dbReference type="AlphaFoldDB" id="A4VAZ6"/>
<proteinExistence type="evidence at transcript level"/>
<evidence type="ECO:0000313" key="2">
    <source>
        <dbReference type="EMBL" id="CAM91767.1"/>
    </source>
</evidence>
<feature type="compositionally biased region" description="Polar residues" evidence="1">
    <location>
        <begin position="63"/>
        <end position="73"/>
    </location>
</feature>
<protein>
    <submittedName>
        <fullName evidence="2">Uncharacterized protein</fullName>
    </submittedName>
</protein>
<organism evidence="2">
    <name type="scientific">Platynereis dumerilii</name>
    <name type="common">Dumeril's clam worm</name>
    <dbReference type="NCBI Taxonomy" id="6359"/>
    <lineage>
        <taxon>Eukaryota</taxon>
        <taxon>Metazoa</taxon>
        <taxon>Spiralia</taxon>
        <taxon>Lophotrochozoa</taxon>
        <taxon>Annelida</taxon>
        <taxon>Polychaeta</taxon>
        <taxon>Errantia</taxon>
        <taxon>Phyllodocida</taxon>
        <taxon>Nereididae</taxon>
        <taxon>Platynereis</taxon>
    </lineage>
</organism>
<feature type="non-terminal residue" evidence="2">
    <location>
        <position position="1"/>
    </location>
</feature>
<feature type="region of interest" description="Disordered" evidence="1">
    <location>
        <begin position="52"/>
        <end position="73"/>
    </location>
</feature>
<sequence length="101" mass="11840">TWRLHHTKVAPRYLENSRMTSGGSVDRVKDSEETLAMRGERELRERARETAEYITQERKPKSMRSQEQATIHPNTHLLNSVRSKSVEAISQIVGKLFSWFW</sequence>